<gene>
    <name evidence="1" type="ORF">M436DRAFT_17001</name>
</gene>
<dbReference type="PANTHER" id="PTHR37490">
    <property type="entry name" value="EXPRESSED PROTEIN"/>
    <property type="match status" value="1"/>
</dbReference>
<keyword evidence="2" id="KW-1185">Reference proteome</keyword>
<dbReference type="GeneID" id="25407933"/>
<dbReference type="AlphaFoldDB" id="A0A074WFN8"/>
<dbReference type="PANTHER" id="PTHR37490:SF3">
    <property type="entry name" value="DUF3431 DOMAIN CONTAINING PROTEIN"/>
    <property type="match status" value="1"/>
</dbReference>
<dbReference type="InterPro" id="IPR021838">
    <property type="entry name" value="DUF3431"/>
</dbReference>
<dbReference type="OrthoDB" id="426718at2759"/>
<sequence>PTFSRGSAKPPGSNYTRGLTIARMKHEDTSWVDEEDLDLEQYIYVVDDPEASLRVPQNKGHEAMVYLTYVIDSYDALPEISIFMHAHRYSHHNNAILDHDAAAMIRNLSSAKVIRDGYVNMRCNLDPGCPSILAYHGIFGEDKIWKSAIVDFLQELNPEQPLPKQMSQPCCAQFAVSRERIRETSLDQYIFYRDWLLGLSGSDHDTGRTWEYLWHYIFTGQHVSCPNEYSCYCEVYGICFESV</sequence>
<organism evidence="1 2">
    <name type="scientific">Aureobasidium namibiae CBS 147.97</name>
    <dbReference type="NCBI Taxonomy" id="1043004"/>
    <lineage>
        <taxon>Eukaryota</taxon>
        <taxon>Fungi</taxon>
        <taxon>Dikarya</taxon>
        <taxon>Ascomycota</taxon>
        <taxon>Pezizomycotina</taxon>
        <taxon>Dothideomycetes</taxon>
        <taxon>Dothideomycetidae</taxon>
        <taxon>Dothideales</taxon>
        <taxon>Saccotheciaceae</taxon>
        <taxon>Aureobasidium</taxon>
    </lineage>
</organism>
<accession>A0A074WFN8</accession>
<name>A0A074WFN8_9PEZI</name>
<dbReference type="Proteomes" id="UP000027730">
    <property type="component" value="Unassembled WGS sequence"/>
</dbReference>
<feature type="non-terminal residue" evidence="1">
    <location>
        <position position="243"/>
    </location>
</feature>
<dbReference type="EMBL" id="KL584727">
    <property type="protein sequence ID" value="KEQ68667.1"/>
    <property type="molecule type" value="Genomic_DNA"/>
</dbReference>
<evidence type="ECO:0000313" key="1">
    <source>
        <dbReference type="EMBL" id="KEQ68667.1"/>
    </source>
</evidence>
<reference evidence="1 2" key="1">
    <citation type="journal article" date="2014" name="BMC Genomics">
        <title>Genome sequencing of four Aureobasidium pullulans varieties: biotechnological potential, stress tolerance, and description of new species.</title>
        <authorList>
            <person name="Gostin Ar C."/>
            <person name="Ohm R.A."/>
            <person name="Kogej T."/>
            <person name="Sonjak S."/>
            <person name="Turk M."/>
            <person name="Zajc J."/>
            <person name="Zalar P."/>
            <person name="Grube M."/>
            <person name="Sun H."/>
            <person name="Han J."/>
            <person name="Sharma A."/>
            <person name="Chiniquy J."/>
            <person name="Ngan C.Y."/>
            <person name="Lipzen A."/>
            <person name="Barry K."/>
            <person name="Grigoriev I.V."/>
            <person name="Gunde-Cimerman N."/>
        </authorList>
    </citation>
    <scope>NUCLEOTIDE SEQUENCE [LARGE SCALE GENOMIC DNA]</scope>
    <source>
        <strain evidence="1 2">CBS 147.97</strain>
    </source>
</reference>
<dbReference type="RefSeq" id="XP_013422793.1">
    <property type="nucleotide sequence ID" value="XM_013567339.1"/>
</dbReference>
<feature type="non-terminal residue" evidence="1">
    <location>
        <position position="1"/>
    </location>
</feature>
<protein>
    <submittedName>
        <fullName evidence="1">Uncharacterized protein</fullName>
    </submittedName>
</protein>
<dbReference type="Pfam" id="PF11913">
    <property type="entry name" value="DUF3431"/>
    <property type="match status" value="1"/>
</dbReference>
<proteinExistence type="predicted"/>
<evidence type="ECO:0000313" key="2">
    <source>
        <dbReference type="Proteomes" id="UP000027730"/>
    </source>
</evidence>
<dbReference type="HOGENOM" id="CLU_031559_3_1_1"/>